<organism evidence="3 4">
    <name type="scientific">Cellulomonas cellasea</name>
    <dbReference type="NCBI Taxonomy" id="43670"/>
    <lineage>
        <taxon>Bacteria</taxon>
        <taxon>Bacillati</taxon>
        <taxon>Actinomycetota</taxon>
        <taxon>Actinomycetes</taxon>
        <taxon>Micrococcales</taxon>
        <taxon>Cellulomonadaceae</taxon>
        <taxon>Cellulomonas</taxon>
    </lineage>
</organism>
<evidence type="ECO:0000313" key="4">
    <source>
        <dbReference type="Proteomes" id="UP000317046"/>
    </source>
</evidence>
<gene>
    <name evidence="3" type="ORF">CCE01nite_30650</name>
</gene>
<reference evidence="3" key="1">
    <citation type="submission" date="2019-06" db="EMBL/GenBank/DDBJ databases">
        <title>Whole genome shotgun sequence of Cellulomonas cellasea NBRC 3753.</title>
        <authorList>
            <person name="Hosoyama A."/>
            <person name="Uohara A."/>
            <person name="Ohji S."/>
            <person name="Ichikawa N."/>
        </authorList>
    </citation>
    <scope>NUCLEOTIDE SEQUENCE [LARGE SCALE GENOMIC DNA]</scope>
    <source>
        <strain evidence="3">NBRC 3753</strain>
    </source>
</reference>
<dbReference type="Proteomes" id="UP000317046">
    <property type="component" value="Unassembled WGS sequence"/>
</dbReference>
<feature type="domain" description="DNA-binding protein Rv2175c wHTH" evidence="2">
    <location>
        <begin position="15"/>
        <end position="60"/>
    </location>
</feature>
<dbReference type="Pfam" id="PF18367">
    <property type="entry name" value="Rv2175c_C"/>
    <property type="match status" value="1"/>
</dbReference>
<dbReference type="EMBL" id="BJLR01000030">
    <property type="protein sequence ID" value="GEA89116.1"/>
    <property type="molecule type" value="Genomic_DNA"/>
</dbReference>
<accession>A0A4Y3L0F0</accession>
<keyword evidence="4" id="KW-1185">Reference proteome</keyword>
<proteinExistence type="predicted"/>
<comment type="caution">
    <text evidence="3">The sequence shown here is derived from an EMBL/GenBank/DDBJ whole genome shotgun (WGS) entry which is preliminary data.</text>
</comment>
<dbReference type="Pfam" id="PF21531">
    <property type="entry name" value="Rv2175c_wHTH"/>
    <property type="match status" value="1"/>
</dbReference>
<protein>
    <submittedName>
        <fullName evidence="3">Transcriptional regulator</fullName>
    </submittedName>
</protein>
<dbReference type="GO" id="GO:0003677">
    <property type="term" value="F:DNA binding"/>
    <property type="evidence" value="ECO:0007669"/>
    <property type="project" value="InterPro"/>
</dbReference>
<name>A0A4Y3L0F0_9CELL</name>
<evidence type="ECO:0000313" key="3">
    <source>
        <dbReference type="EMBL" id="GEA89116.1"/>
    </source>
</evidence>
<feature type="domain" description="Rv2175c C-terminal" evidence="1">
    <location>
        <begin position="88"/>
        <end position="140"/>
    </location>
</feature>
<dbReference type="InterPro" id="IPR041098">
    <property type="entry name" value="Rv2175c_C"/>
</dbReference>
<dbReference type="AlphaFoldDB" id="A0A4Y3L0F0"/>
<evidence type="ECO:0000259" key="2">
    <source>
        <dbReference type="Pfam" id="PF21531"/>
    </source>
</evidence>
<dbReference type="InterPro" id="IPR048576">
    <property type="entry name" value="Rv2175c_wHTH"/>
</dbReference>
<sequence>MAVTESTPLDQIVGSWLTLPDVAERLGLDVGKVRRLLQEGRLAAVRRGDPRVLSVPEAFLVPSHLANPSAPSREATGPDAPEWTVLAALQGTFTLLSDAGFDDEEAVAWLFTHDDLLGATPIEALRTGHKTAVRRQAQALL</sequence>
<evidence type="ECO:0000259" key="1">
    <source>
        <dbReference type="Pfam" id="PF18367"/>
    </source>
</evidence>